<evidence type="ECO:0000259" key="3">
    <source>
        <dbReference type="PROSITE" id="PS50195"/>
    </source>
</evidence>
<dbReference type="KEGG" id="csl:COCSUDRAFT_66447"/>
<dbReference type="AlphaFoldDB" id="I0YWY7"/>
<feature type="compositionally biased region" description="Acidic residues" evidence="2">
    <location>
        <begin position="11"/>
        <end position="20"/>
    </location>
</feature>
<evidence type="ECO:0000313" key="5">
    <source>
        <dbReference type="Proteomes" id="UP000007264"/>
    </source>
</evidence>
<comment type="caution">
    <text evidence="4">The sequence shown here is derived from an EMBL/GenBank/DDBJ whole genome shotgun (WGS) entry which is preliminary data.</text>
</comment>
<dbReference type="InterPro" id="IPR001683">
    <property type="entry name" value="PX_dom"/>
</dbReference>
<dbReference type="Proteomes" id="UP000007264">
    <property type="component" value="Unassembled WGS sequence"/>
</dbReference>
<dbReference type="OrthoDB" id="271164at2759"/>
<dbReference type="eggNOG" id="KOG2273">
    <property type="taxonomic scope" value="Eukaryota"/>
</dbReference>
<dbReference type="InterPro" id="IPR036871">
    <property type="entry name" value="PX_dom_sf"/>
</dbReference>
<evidence type="ECO:0000256" key="2">
    <source>
        <dbReference type="SAM" id="MobiDB-lite"/>
    </source>
</evidence>
<evidence type="ECO:0000256" key="1">
    <source>
        <dbReference type="SAM" id="Coils"/>
    </source>
</evidence>
<feature type="region of interest" description="Disordered" evidence="2">
    <location>
        <begin position="1"/>
        <end position="110"/>
    </location>
</feature>
<keyword evidence="1" id="KW-0175">Coiled coil</keyword>
<dbReference type="PANTHER" id="PTHR46757:SF2">
    <property type="entry name" value="OS05G0346100 PROTEIN"/>
    <property type="match status" value="1"/>
</dbReference>
<protein>
    <recommendedName>
        <fullName evidence="3">PX domain-containing protein</fullName>
    </recommendedName>
</protein>
<accession>I0YWY7</accession>
<feature type="compositionally biased region" description="Polar residues" evidence="2">
    <location>
        <begin position="47"/>
        <end position="59"/>
    </location>
</feature>
<keyword evidence="5" id="KW-1185">Reference proteome</keyword>
<feature type="coiled-coil region" evidence="1">
    <location>
        <begin position="420"/>
        <end position="496"/>
    </location>
</feature>
<feature type="domain" description="PX" evidence="3">
    <location>
        <begin position="112"/>
        <end position="231"/>
    </location>
</feature>
<dbReference type="SMART" id="SM00312">
    <property type="entry name" value="PX"/>
    <property type="match status" value="1"/>
</dbReference>
<proteinExistence type="predicted"/>
<dbReference type="SUPFAM" id="SSF103657">
    <property type="entry name" value="BAR/IMD domain-like"/>
    <property type="match status" value="1"/>
</dbReference>
<dbReference type="Pfam" id="PF09325">
    <property type="entry name" value="Vps5"/>
    <property type="match status" value="1"/>
</dbReference>
<reference evidence="4 5" key="1">
    <citation type="journal article" date="2012" name="Genome Biol.">
        <title>The genome of the polar eukaryotic microalga coccomyxa subellipsoidea reveals traits of cold adaptation.</title>
        <authorList>
            <person name="Blanc G."/>
            <person name="Agarkova I."/>
            <person name="Grimwood J."/>
            <person name="Kuo A."/>
            <person name="Brueggeman A."/>
            <person name="Dunigan D."/>
            <person name="Gurnon J."/>
            <person name="Ladunga I."/>
            <person name="Lindquist E."/>
            <person name="Lucas S."/>
            <person name="Pangilinan J."/>
            <person name="Proschold T."/>
            <person name="Salamov A."/>
            <person name="Schmutz J."/>
            <person name="Weeks D."/>
            <person name="Yamada T."/>
            <person name="Claverie J.M."/>
            <person name="Grigoriev I."/>
            <person name="Van Etten J."/>
            <person name="Lomsadze A."/>
            <person name="Borodovsky M."/>
        </authorList>
    </citation>
    <scope>NUCLEOTIDE SEQUENCE [LARGE SCALE GENOMIC DNA]</scope>
    <source>
        <strain evidence="4 5">C-169</strain>
    </source>
</reference>
<dbReference type="STRING" id="574566.I0YWY7"/>
<dbReference type="Pfam" id="PF00787">
    <property type="entry name" value="PX"/>
    <property type="match status" value="1"/>
</dbReference>
<dbReference type="EMBL" id="AGSI01000009">
    <property type="protein sequence ID" value="EIE22906.1"/>
    <property type="molecule type" value="Genomic_DNA"/>
</dbReference>
<dbReference type="SUPFAM" id="SSF64268">
    <property type="entry name" value="PX domain"/>
    <property type="match status" value="1"/>
</dbReference>
<feature type="coiled-coil region" evidence="1">
    <location>
        <begin position="302"/>
        <end position="336"/>
    </location>
</feature>
<dbReference type="InterPro" id="IPR027267">
    <property type="entry name" value="AH/BAR_dom_sf"/>
</dbReference>
<dbReference type="Gene3D" id="3.30.1520.10">
    <property type="entry name" value="Phox-like domain"/>
    <property type="match status" value="1"/>
</dbReference>
<dbReference type="GO" id="GO:0005768">
    <property type="term" value="C:endosome"/>
    <property type="evidence" value="ECO:0007669"/>
    <property type="project" value="UniProtKB-ARBA"/>
</dbReference>
<dbReference type="RefSeq" id="XP_005647450.1">
    <property type="nucleotide sequence ID" value="XM_005647393.1"/>
</dbReference>
<organism evidence="4 5">
    <name type="scientific">Coccomyxa subellipsoidea (strain C-169)</name>
    <name type="common">Green microalga</name>
    <dbReference type="NCBI Taxonomy" id="574566"/>
    <lineage>
        <taxon>Eukaryota</taxon>
        <taxon>Viridiplantae</taxon>
        <taxon>Chlorophyta</taxon>
        <taxon>core chlorophytes</taxon>
        <taxon>Trebouxiophyceae</taxon>
        <taxon>Trebouxiophyceae incertae sedis</taxon>
        <taxon>Coccomyxaceae</taxon>
        <taxon>Coccomyxa</taxon>
        <taxon>Coccomyxa subellipsoidea</taxon>
    </lineage>
</organism>
<dbReference type="InterPro" id="IPR044279">
    <property type="entry name" value="SNX2A/B"/>
</dbReference>
<dbReference type="PROSITE" id="PS50195">
    <property type="entry name" value="PX"/>
    <property type="match status" value="1"/>
</dbReference>
<dbReference type="GO" id="GO:0035091">
    <property type="term" value="F:phosphatidylinositol binding"/>
    <property type="evidence" value="ECO:0007669"/>
    <property type="project" value="InterPro"/>
</dbReference>
<name>I0YWY7_COCSC</name>
<evidence type="ECO:0000313" key="4">
    <source>
        <dbReference type="EMBL" id="EIE22906.1"/>
    </source>
</evidence>
<dbReference type="InterPro" id="IPR015404">
    <property type="entry name" value="Vps5_C"/>
</dbReference>
<sequence length="553" mass="61199">MQDPLSSLAFADEEDDLEEEVPIHDEPSLPEEALLAGSAPLRDEEQGNSSYTDTYATRAQQDDTTRVDTLASYGQLVGPPSYDDSVLFERNDPNEEPGGASSASSRPPLKISVTDPVKKVEQGFLGVQGGHVTYRVSTSTSLPTFSRPEVTVRRRFRDFVALADLLKVTHRGYFIPPRPEKNPVEGQRAQQDFVEQRRAALQHYLEQLAAHPALSRSEELKAFLEIEGALADSYQWRQLHPMQGSVLEGIARLPKQLLGQEGTIAAPAEAAQSTKNTSDLLRRWKEYATSFKDNLKSEPAPMSEAEVSLRNEKIKIDDFQDKVMAASRKAEKMVKEFEEMGNALGDLGLAFIKIAKYEDEEGARTGPYTDSSSASKAISADTRRIGMSSVRLSRLTRQATASFATELSPIHDHLALTPAVGKALREREQALLTLHALEAELRRKRRGIGSLEQEGSQVFGGDKGKTRRVANLQSDVAALEAAIEAAGAEYNRVLERNLKEMQRWAADRGRDFTTMLNQFAGMEVAFHERCRDVWLEVAEQFEEGAGSPGTAQH</sequence>
<dbReference type="PANTHER" id="PTHR46757">
    <property type="entry name" value="SORTING NEXIN-RELATED"/>
    <property type="match status" value="1"/>
</dbReference>
<dbReference type="Gene3D" id="1.20.1270.60">
    <property type="entry name" value="Arfaptin homology (AH) domain/BAR domain"/>
    <property type="match status" value="1"/>
</dbReference>
<dbReference type="GeneID" id="17040893"/>
<gene>
    <name evidence="4" type="ORF">COCSUDRAFT_66447</name>
</gene>